<dbReference type="OrthoDB" id="2786563at2759"/>
<evidence type="ECO:0000256" key="1">
    <source>
        <dbReference type="SAM" id="MobiDB-lite"/>
    </source>
</evidence>
<dbReference type="Gene3D" id="3.80.10.10">
    <property type="entry name" value="Ribonuclease Inhibitor"/>
    <property type="match status" value="1"/>
</dbReference>
<dbReference type="InterPro" id="IPR032675">
    <property type="entry name" value="LRR_dom_sf"/>
</dbReference>
<proteinExistence type="predicted"/>
<gene>
    <name evidence="2" type="ORF">BMF94_1273</name>
</gene>
<organism evidence="2 3">
    <name type="scientific">Rhodotorula taiwanensis</name>
    <dbReference type="NCBI Taxonomy" id="741276"/>
    <lineage>
        <taxon>Eukaryota</taxon>
        <taxon>Fungi</taxon>
        <taxon>Dikarya</taxon>
        <taxon>Basidiomycota</taxon>
        <taxon>Pucciniomycotina</taxon>
        <taxon>Microbotryomycetes</taxon>
        <taxon>Sporidiobolales</taxon>
        <taxon>Sporidiobolaceae</taxon>
        <taxon>Rhodotorula</taxon>
    </lineage>
</organism>
<protein>
    <recommendedName>
        <fullName evidence="4">F-box domain-containing protein</fullName>
    </recommendedName>
</protein>
<dbReference type="SUPFAM" id="SSF52047">
    <property type="entry name" value="RNI-like"/>
    <property type="match status" value="1"/>
</dbReference>
<evidence type="ECO:0000313" key="3">
    <source>
        <dbReference type="Proteomes" id="UP000237144"/>
    </source>
</evidence>
<dbReference type="Proteomes" id="UP000237144">
    <property type="component" value="Unassembled WGS sequence"/>
</dbReference>
<dbReference type="EMBL" id="PJQD01000013">
    <property type="protein sequence ID" value="POY75651.1"/>
    <property type="molecule type" value="Genomic_DNA"/>
</dbReference>
<evidence type="ECO:0000313" key="2">
    <source>
        <dbReference type="EMBL" id="POY75651.1"/>
    </source>
</evidence>
<evidence type="ECO:0008006" key="4">
    <source>
        <dbReference type="Google" id="ProtNLM"/>
    </source>
</evidence>
<keyword evidence="3" id="KW-1185">Reference proteome</keyword>
<accession>A0A2S5BFW6</accession>
<reference evidence="2 3" key="1">
    <citation type="journal article" date="2018" name="Front. Microbiol.">
        <title>Prospects for Fungal Bioremediation of Acidic Radioactive Waste Sites: Characterization and Genome Sequence of Rhodotorula taiwanensis MD1149.</title>
        <authorList>
            <person name="Tkavc R."/>
            <person name="Matrosova V.Y."/>
            <person name="Grichenko O.E."/>
            <person name="Gostincar C."/>
            <person name="Volpe R.P."/>
            <person name="Klimenkova P."/>
            <person name="Gaidamakova E.K."/>
            <person name="Zhou C.E."/>
            <person name="Stewart B.J."/>
            <person name="Lyman M.G."/>
            <person name="Malfatti S.A."/>
            <person name="Rubinfeld B."/>
            <person name="Courtot M."/>
            <person name="Singh J."/>
            <person name="Dalgard C.L."/>
            <person name="Hamilton T."/>
            <person name="Frey K.G."/>
            <person name="Gunde-Cimerman N."/>
            <person name="Dugan L."/>
            <person name="Daly M.J."/>
        </authorList>
    </citation>
    <scope>NUCLEOTIDE SEQUENCE [LARGE SCALE GENOMIC DNA]</scope>
    <source>
        <strain evidence="2 3">MD1149</strain>
    </source>
</reference>
<feature type="region of interest" description="Disordered" evidence="1">
    <location>
        <begin position="478"/>
        <end position="500"/>
    </location>
</feature>
<name>A0A2S5BFW6_9BASI</name>
<comment type="caution">
    <text evidence="2">The sequence shown here is derived from an EMBL/GenBank/DDBJ whole genome shotgun (WGS) entry which is preliminary data.</text>
</comment>
<dbReference type="AlphaFoldDB" id="A0A2S5BFW6"/>
<sequence>MTDRDRPLSLLSLPDELIENIVDKAIGCHPTPINTLLICRRILPLAHRILYHTVVLRSSFQQRALRATLERNPRLRPWIKILVLHGITPATPEVCERQRALLSMATSVEHLYLSEYSNVLLTALAHDATWSKGWTKLRTFRLRGLEPLYHTSPDEAGDPVKAVEDLWRLLGRFPTLQQVAIRSAADGTSFFPTIASTAASFPSIHSFHASGPLTMMPNLKVLSLSPAPRRRRLPIPPASVLTKASATLSHLTIGHQHIGANLQRFPALTFLRLEPDSFDPDTVLPCLLSSATLEEIVFGYGAPVSAALLRGLVIHCATLRRLTLDYDRSPARGKALQDLFVRLSVNNVDRFIDGLAELRQRSRPRRTVGSEADLRDILSLAADRKIDVTGSALTCLDWEAYFDDKAAAYLVNLARSTRDADRIDAVGATLVRNALVNDQLGPIQQYLGREGALQAFQRHRPSLSAFFESSFGPETATGGLVDLSGPSERSVPSVPLEGIE</sequence>